<evidence type="ECO:0008006" key="4">
    <source>
        <dbReference type="Google" id="ProtNLM"/>
    </source>
</evidence>
<evidence type="ECO:0000313" key="2">
    <source>
        <dbReference type="EMBL" id="WAR07359.1"/>
    </source>
</evidence>
<accession>A0ABY7EE24</accession>
<organism evidence="2 3">
    <name type="scientific">Mya arenaria</name>
    <name type="common">Soft-shell clam</name>
    <dbReference type="NCBI Taxonomy" id="6604"/>
    <lineage>
        <taxon>Eukaryota</taxon>
        <taxon>Metazoa</taxon>
        <taxon>Spiralia</taxon>
        <taxon>Lophotrochozoa</taxon>
        <taxon>Mollusca</taxon>
        <taxon>Bivalvia</taxon>
        <taxon>Autobranchia</taxon>
        <taxon>Heteroconchia</taxon>
        <taxon>Euheterodonta</taxon>
        <taxon>Imparidentia</taxon>
        <taxon>Neoheterodontei</taxon>
        <taxon>Myida</taxon>
        <taxon>Myoidea</taxon>
        <taxon>Myidae</taxon>
        <taxon>Mya</taxon>
    </lineage>
</organism>
<evidence type="ECO:0000256" key="1">
    <source>
        <dbReference type="SAM" id="MobiDB-lite"/>
    </source>
</evidence>
<sequence>MVAQCIGRKEVVTRKEILQRVENDIIRKGKMLEENVILDTELKEKRTKIKIKKCEKNKFICHVCNKTMHSKDYSDRHFNGEKHKKAVNAKDILDSEKASDDVDTVADQGKVRTVKDGQCPETSNCGHVDLLLSDCDRCQLRIISVYDGSVHRKDGNVVTREEILQRVENDIFREAKMLEEMVISDAELQEKRTEMKHKTEEEGKHASGNQDAERG</sequence>
<dbReference type="Proteomes" id="UP001164746">
    <property type="component" value="Chromosome 6"/>
</dbReference>
<dbReference type="EMBL" id="CP111017">
    <property type="protein sequence ID" value="WAR07359.1"/>
    <property type="molecule type" value="Genomic_DNA"/>
</dbReference>
<dbReference type="SUPFAM" id="SSF57667">
    <property type="entry name" value="beta-beta-alpha zinc fingers"/>
    <property type="match status" value="1"/>
</dbReference>
<keyword evidence="3" id="KW-1185">Reference proteome</keyword>
<protein>
    <recommendedName>
        <fullName evidence="4">U1-type domain-containing protein</fullName>
    </recommendedName>
</protein>
<feature type="region of interest" description="Disordered" evidence="1">
    <location>
        <begin position="189"/>
        <end position="215"/>
    </location>
</feature>
<reference evidence="2" key="1">
    <citation type="submission" date="2022-11" db="EMBL/GenBank/DDBJ databases">
        <title>Centuries of genome instability and evolution in soft-shell clam transmissible cancer (bioRxiv).</title>
        <authorList>
            <person name="Hart S.F.M."/>
            <person name="Yonemitsu M.A."/>
            <person name="Giersch R.M."/>
            <person name="Beal B.F."/>
            <person name="Arriagada G."/>
            <person name="Davis B.W."/>
            <person name="Ostrander E.A."/>
            <person name="Goff S.P."/>
            <person name="Metzger M.J."/>
        </authorList>
    </citation>
    <scope>NUCLEOTIDE SEQUENCE</scope>
    <source>
        <strain evidence="2">MELC-2E11</strain>
        <tissue evidence="2">Siphon/mantle</tissue>
    </source>
</reference>
<proteinExistence type="predicted"/>
<dbReference type="InterPro" id="IPR036236">
    <property type="entry name" value="Znf_C2H2_sf"/>
</dbReference>
<name>A0ABY7EE24_MYAAR</name>
<dbReference type="Gene3D" id="3.30.160.60">
    <property type="entry name" value="Classic Zinc Finger"/>
    <property type="match status" value="1"/>
</dbReference>
<evidence type="ECO:0000313" key="3">
    <source>
        <dbReference type="Proteomes" id="UP001164746"/>
    </source>
</evidence>
<gene>
    <name evidence="2" type="ORF">MAR_017317</name>
</gene>